<accession>A0AAV0JWZ0</accession>
<evidence type="ECO:0000313" key="3">
    <source>
        <dbReference type="Proteomes" id="UP001154282"/>
    </source>
</evidence>
<comment type="caution">
    <text evidence="2">The sequence shown here is derived from an EMBL/GenBank/DDBJ whole genome shotgun (WGS) entry which is preliminary data.</text>
</comment>
<feature type="region of interest" description="Disordered" evidence="1">
    <location>
        <begin position="1"/>
        <end position="71"/>
    </location>
</feature>
<protein>
    <submittedName>
        <fullName evidence="2">Uncharacterized protein</fullName>
    </submittedName>
</protein>
<dbReference type="Proteomes" id="UP001154282">
    <property type="component" value="Unassembled WGS sequence"/>
</dbReference>
<feature type="compositionally biased region" description="Basic and acidic residues" evidence="1">
    <location>
        <begin position="194"/>
        <end position="203"/>
    </location>
</feature>
<feature type="compositionally biased region" description="Gly residues" evidence="1">
    <location>
        <begin position="159"/>
        <end position="169"/>
    </location>
</feature>
<evidence type="ECO:0000256" key="1">
    <source>
        <dbReference type="SAM" id="MobiDB-lite"/>
    </source>
</evidence>
<feature type="region of interest" description="Disordered" evidence="1">
    <location>
        <begin position="102"/>
        <end position="230"/>
    </location>
</feature>
<dbReference type="EMBL" id="CAMGYJ010000005">
    <property type="protein sequence ID" value="CAI0414500.1"/>
    <property type="molecule type" value="Genomic_DNA"/>
</dbReference>
<feature type="compositionally biased region" description="Low complexity" evidence="1">
    <location>
        <begin position="176"/>
        <end position="186"/>
    </location>
</feature>
<gene>
    <name evidence="2" type="ORF">LITE_LOCUS16316</name>
</gene>
<feature type="non-terminal residue" evidence="2">
    <location>
        <position position="1"/>
    </location>
</feature>
<keyword evidence="3" id="KW-1185">Reference proteome</keyword>
<reference evidence="2" key="1">
    <citation type="submission" date="2022-08" db="EMBL/GenBank/DDBJ databases">
        <authorList>
            <person name="Gutierrez-Valencia J."/>
        </authorList>
    </citation>
    <scope>NUCLEOTIDE SEQUENCE</scope>
</reference>
<proteinExistence type="predicted"/>
<evidence type="ECO:0000313" key="2">
    <source>
        <dbReference type="EMBL" id="CAI0414500.1"/>
    </source>
</evidence>
<sequence length="230" mass="24643">RGGSSPKGTPPPASAPAPAGNIWRESSYDFLEGMDKDRKKEKQPEGGADGSGSYRFDFNPAQRGYTTGVPEDPMSKLIGQFLHKQQASGEFCLDMDLEMAELQNGNDNNNDGLHLAPVSESPVSVHQRVSFESSESIRRRQASRFKESPGIQSNAGSPAAGGDGGGGGEVLRCSSREGVGSFSSRSSFKRKSNLFKEKTKSRLMDPPQHQQQPEKSGRMPAGKLNGLGGN</sequence>
<name>A0AAV0JWZ0_9ROSI</name>
<dbReference type="AlphaFoldDB" id="A0AAV0JWZ0"/>
<organism evidence="2 3">
    <name type="scientific">Linum tenue</name>
    <dbReference type="NCBI Taxonomy" id="586396"/>
    <lineage>
        <taxon>Eukaryota</taxon>
        <taxon>Viridiplantae</taxon>
        <taxon>Streptophyta</taxon>
        <taxon>Embryophyta</taxon>
        <taxon>Tracheophyta</taxon>
        <taxon>Spermatophyta</taxon>
        <taxon>Magnoliopsida</taxon>
        <taxon>eudicotyledons</taxon>
        <taxon>Gunneridae</taxon>
        <taxon>Pentapetalae</taxon>
        <taxon>rosids</taxon>
        <taxon>fabids</taxon>
        <taxon>Malpighiales</taxon>
        <taxon>Linaceae</taxon>
        <taxon>Linum</taxon>
    </lineage>
</organism>
<feature type="compositionally biased region" description="Basic and acidic residues" evidence="1">
    <location>
        <begin position="33"/>
        <end position="44"/>
    </location>
</feature>